<dbReference type="SUPFAM" id="SSF55785">
    <property type="entry name" value="PYP-like sensor domain (PAS domain)"/>
    <property type="match status" value="1"/>
</dbReference>
<dbReference type="InterPro" id="IPR000014">
    <property type="entry name" value="PAS"/>
</dbReference>
<dbReference type="InterPro" id="IPR036388">
    <property type="entry name" value="WH-like_DNA-bd_sf"/>
</dbReference>
<dbReference type="Gene3D" id="3.30.450.20">
    <property type="entry name" value="PAS domain"/>
    <property type="match status" value="1"/>
</dbReference>
<protein>
    <submittedName>
        <fullName evidence="5">Helix-turn-helix transcriptional regulator</fullName>
    </submittedName>
</protein>
<dbReference type="PANTHER" id="PTHR44688">
    <property type="entry name" value="DNA-BINDING TRANSCRIPTIONAL ACTIVATOR DEVR_DOSR"/>
    <property type="match status" value="1"/>
</dbReference>
<evidence type="ECO:0000313" key="5">
    <source>
        <dbReference type="EMBL" id="KUF09668.1"/>
    </source>
</evidence>
<dbReference type="EMBL" id="LPXO01000011">
    <property type="protein sequence ID" value="KUF09668.1"/>
    <property type="molecule type" value="Genomic_DNA"/>
</dbReference>
<dbReference type="SMART" id="SM00421">
    <property type="entry name" value="HTH_LUXR"/>
    <property type="match status" value="1"/>
</dbReference>
<evidence type="ECO:0000256" key="3">
    <source>
        <dbReference type="ARBA" id="ARBA00023163"/>
    </source>
</evidence>
<sequence>MQDLAELAFAHAPVGLIYTEDRVIRRCNPRLEAMFGFGRAQMEGRSLSMLYPSETEFERIGRLGAQVMAVSGQYRDERIMRRNGGELFWCRVRGQSLDAAAPFARAVWSFADISETRPATGLTLRERQVAKMMAEGLTSKEIAQGLDISPRTVEVHRARLLTKFNARNSLELVAHLSGIPL</sequence>
<dbReference type="PRINTS" id="PR00038">
    <property type="entry name" value="HTHLUXR"/>
</dbReference>
<dbReference type="SUPFAM" id="SSF46894">
    <property type="entry name" value="C-terminal effector domain of the bipartite response regulators"/>
    <property type="match status" value="1"/>
</dbReference>
<dbReference type="STRING" id="1685382.AVJ23_16055"/>
<dbReference type="GO" id="GO:0003677">
    <property type="term" value="F:DNA binding"/>
    <property type="evidence" value="ECO:0007669"/>
    <property type="project" value="UniProtKB-KW"/>
</dbReference>
<dbReference type="InterPro" id="IPR035965">
    <property type="entry name" value="PAS-like_dom_sf"/>
</dbReference>
<dbReference type="RefSeq" id="WP_058863232.1">
    <property type="nucleotide sequence ID" value="NZ_LPXO01000011.1"/>
</dbReference>
<dbReference type="NCBIfam" id="TIGR00229">
    <property type="entry name" value="sensory_box"/>
    <property type="match status" value="1"/>
</dbReference>
<dbReference type="CDD" id="cd06170">
    <property type="entry name" value="LuxR_C_like"/>
    <property type="match status" value="1"/>
</dbReference>
<dbReference type="OrthoDB" id="9782655at2"/>
<evidence type="ECO:0000256" key="1">
    <source>
        <dbReference type="ARBA" id="ARBA00023015"/>
    </source>
</evidence>
<keyword evidence="6" id="KW-1185">Reference proteome</keyword>
<evidence type="ECO:0000313" key="6">
    <source>
        <dbReference type="Proteomes" id="UP000054396"/>
    </source>
</evidence>
<dbReference type="SMART" id="SM00091">
    <property type="entry name" value="PAS"/>
    <property type="match status" value="1"/>
</dbReference>
<dbReference type="Proteomes" id="UP000054396">
    <property type="component" value="Unassembled WGS sequence"/>
</dbReference>
<keyword evidence="2" id="KW-0238">DNA-binding</keyword>
<name>A0A0W7WGP0_9RHOB</name>
<dbReference type="CDD" id="cd00130">
    <property type="entry name" value="PAS"/>
    <property type="match status" value="1"/>
</dbReference>
<dbReference type="PANTHER" id="PTHR44688:SF16">
    <property type="entry name" value="DNA-BINDING TRANSCRIPTIONAL ACTIVATOR DEVR_DOSR"/>
    <property type="match status" value="1"/>
</dbReference>
<comment type="caution">
    <text evidence="5">The sequence shown here is derived from an EMBL/GenBank/DDBJ whole genome shotgun (WGS) entry which is preliminary data.</text>
</comment>
<dbReference type="InterPro" id="IPR000792">
    <property type="entry name" value="Tscrpt_reg_LuxR_C"/>
</dbReference>
<dbReference type="InterPro" id="IPR016032">
    <property type="entry name" value="Sig_transdc_resp-reg_C-effctor"/>
</dbReference>
<dbReference type="Gene3D" id="1.10.10.10">
    <property type="entry name" value="Winged helix-like DNA-binding domain superfamily/Winged helix DNA-binding domain"/>
    <property type="match status" value="1"/>
</dbReference>
<organism evidence="5 6">
    <name type="scientific">Pseudoponticoccus marisrubri</name>
    <dbReference type="NCBI Taxonomy" id="1685382"/>
    <lineage>
        <taxon>Bacteria</taxon>
        <taxon>Pseudomonadati</taxon>
        <taxon>Pseudomonadota</taxon>
        <taxon>Alphaproteobacteria</taxon>
        <taxon>Rhodobacterales</taxon>
        <taxon>Roseobacteraceae</taxon>
        <taxon>Pseudoponticoccus</taxon>
    </lineage>
</organism>
<keyword evidence="3" id="KW-0804">Transcription</keyword>
<gene>
    <name evidence="5" type="ORF">AVJ23_16055</name>
</gene>
<evidence type="ECO:0000259" key="4">
    <source>
        <dbReference type="PROSITE" id="PS50043"/>
    </source>
</evidence>
<evidence type="ECO:0000256" key="2">
    <source>
        <dbReference type="ARBA" id="ARBA00023125"/>
    </source>
</evidence>
<reference evidence="5 6" key="1">
    <citation type="submission" date="2015-12" db="EMBL/GenBank/DDBJ databases">
        <authorList>
            <person name="Shamseldin A."/>
            <person name="Moawad H."/>
            <person name="Abd El-Rahim W.M."/>
            <person name="Sadowsky M.J."/>
        </authorList>
    </citation>
    <scope>NUCLEOTIDE SEQUENCE [LARGE SCALE GENOMIC DNA]</scope>
    <source>
        <strain evidence="5 6">SJ5A-1</strain>
    </source>
</reference>
<dbReference type="Pfam" id="PF00196">
    <property type="entry name" value="GerE"/>
    <property type="match status" value="1"/>
</dbReference>
<dbReference type="PROSITE" id="PS00622">
    <property type="entry name" value="HTH_LUXR_1"/>
    <property type="match status" value="1"/>
</dbReference>
<proteinExistence type="predicted"/>
<dbReference type="PROSITE" id="PS50043">
    <property type="entry name" value="HTH_LUXR_2"/>
    <property type="match status" value="1"/>
</dbReference>
<feature type="domain" description="HTH luxR-type" evidence="4">
    <location>
        <begin position="115"/>
        <end position="180"/>
    </location>
</feature>
<dbReference type="AlphaFoldDB" id="A0A0W7WGP0"/>
<accession>A0A0W7WGP0</accession>
<dbReference type="GO" id="GO:0006355">
    <property type="term" value="P:regulation of DNA-templated transcription"/>
    <property type="evidence" value="ECO:0007669"/>
    <property type="project" value="InterPro"/>
</dbReference>
<dbReference type="Pfam" id="PF13426">
    <property type="entry name" value="PAS_9"/>
    <property type="match status" value="1"/>
</dbReference>
<keyword evidence="1" id="KW-0805">Transcription regulation</keyword>